<comment type="caution">
    <text evidence="1">The sequence shown here is derived from an EMBL/GenBank/DDBJ whole genome shotgun (WGS) entry which is preliminary data.</text>
</comment>
<feature type="non-terminal residue" evidence="1">
    <location>
        <position position="583"/>
    </location>
</feature>
<dbReference type="EMBL" id="LAZR01031983">
    <property type="protein sequence ID" value="KKL52187.1"/>
    <property type="molecule type" value="Genomic_DNA"/>
</dbReference>
<gene>
    <name evidence="1" type="ORF">LCGC14_2288000</name>
</gene>
<accession>A0A0F9FMA0</accession>
<protein>
    <submittedName>
        <fullName evidence="1">Uncharacterized protein</fullName>
    </submittedName>
</protein>
<evidence type="ECO:0000313" key="1">
    <source>
        <dbReference type="EMBL" id="KKL52187.1"/>
    </source>
</evidence>
<dbReference type="AlphaFoldDB" id="A0A0F9FMA0"/>
<name>A0A0F9FMA0_9ZZZZ</name>
<proteinExistence type="predicted"/>
<feature type="non-terminal residue" evidence="1">
    <location>
        <position position="1"/>
    </location>
</feature>
<sequence>VGDTDLLSFAANALTVNGTIGSDTITISANNDLLLSGTGHVTSGSEGFIVGTLTITDGSIDDTDGSIAFGDTNFTGVGNIGGTDIDIEAGTGDYTSSGNITLSGSGKVTSGTGGFLVDALALTADTITNDAAINIKPSGDADDFLVLSTVANVVQIGVDDDIDLLQLASGALTVNGTIDATGNITTTGLINGVELGKAATDNYWFGDAETMGTAGSTLSGATDNIAIGSDAGEAMTSGDDNILIGTNAGTSITQGRGNVGIGDEALASVTVGRANVGIGDNVLTVVTLGSSNIAIGETCGTGLTSGEFNIIMGASSGNGSGGSRNIIIGQQTGDRISGGDDNIVMGLMTGDSITFGDDNIFIGADSGDLVSTGDGNIFIGNFAGGEQPAETSNKFIIDNQDRFDEAADLAGGILVGSMNATPANQTLTINAALTVSNTIGSGAITATGTSLFDSDISIASGSITSASGTIDFGNEDLTTSGSIISTGGAQTGKFLTGGAGNTVFAFSGGNFDIRAGDGMQSSQNVLRVTSVGDFDFKAGNLITTGKINFRDTDIFIGSTLTDGILDMGADVAIDMFFDNADVG</sequence>
<organism evidence="1">
    <name type="scientific">marine sediment metagenome</name>
    <dbReference type="NCBI Taxonomy" id="412755"/>
    <lineage>
        <taxon>unclassified sequences</taxon>
        <taxon>metagenomes</taxon>
        <taxon>ecological metagenomes</taxon>
    </lineage>
</organism>
<reference evidence="1" key="1">
    <citation type="journal article" date="2015" name="Nature">
        <title>Complex archaea that bridge the gap between prokaryotes and eukaryotes.</title>
        <authorList>
            <person name="Spang A."/>
            <person name="Saw J.H."/>
            <person name="Jorgensen S.L."/>
            <person name="Zaremba-Niedzwiedzka K."/>
            <person name="Martijn J."/>
            <person name="Lind A.E."/>
            <person name="van Eijk R."/>
            <person name="Schleper C."/>
            <person name="Guy L."/>
            <person name="Ettema T.J."/>
        </authorList>
    </citation>
    <scope>NUCLEOTIDE SEQUENCE</scope>
</reference>